<dbReference type="GO" id="GO:0034355">
    <property type="term" value="P:NAD+ biosynthetic process via the salvage pathway"/>
    <property type="evidence" value="ECO:0007669"/>
    <property type="project" value="TreeGrafter"/>
</dbReference>
<accession>T1YTU9</accession>
<comment type="similarity">
    <text evidence="2">Belongs to the NAPRTase family.</text>
</comment>
<evidence type="ECO:0000256" key="6">
    <source>
        <dbReference type="ARBA" id="ARBA00022642"/>
    </source>
</evidence>
<dbReference type="AlphaFoldDB" id="T1YTU9"/>
<dbReference type="NCBIfam" id="TIGR01514">
    <property type="entry name" value="NAPRTase"/>
    <property type="match status" value="1"/>
</dbReference>
<name>T1YTU9_HERMU</name>
<dbReference type="SUPFAM" id="SSF54675">
    <property type="entry name" value="Nicotinate/Quinolinate PRTase N-terminal domain-like"/>
    <property type="match status" value="1"/>
</dbReference>
<dbReference type="PIRSF" id="PIRSF000484">
    <property type="entry name" value="NAPRT"/>
    <property type="match status" value="1"/>
</dbReference>
<evidence type="ECO:0000256" key="2">
    <source>
        <dbReference type="ARBA" id="ARBA00010897"/>
    </source>
</evidence>
<dbReference type="Pfam" id="PF17767">
    <property type="entry name" value="NAPRTase_N"/>
    <property type="match status" value="1"/>
</dbReference>
<dbReference type="InterPro" id="IPR041525">
    <property type="entry name" value="N/Namide_PRibTrfase"/>
</dbReference>
<proteinExistence type="inferred from homology"/>
<dbReference type="InterPro" id="IPR040727">
    <property type="entry name" value="NAPRTase_N"/>
</dbReference>
<evidence type="ECO:0000256" key="3">
    <source>
        <dbReference type="ARBA" id="ARBA00013236"/>
    </source>
</evidence>
<dbReference type="InterPro" id="IPR007229">
    <property type="entry name" value="Nic_PRibTrfase-Fam"/>
</dbReference>
<evidence type="ECO:0000256" key="5">
    <source>
        <dbReference type="ARBA" id="ARBA00022598"/>
    </source>
</evidence>
<dbReference type="NCBIfam" id="NF003704">
    <property type="entry name" value="PRK05321.1"/>
    <property type="match status" value="1"/>
</dbReference>
<dbReference type="GO" id="GO:0005829">
    <property type="term" value="C:cytosol"/>
    <property type="evidence" value="ECO:0007669"/>
    <property type="project" value="TreeGrafter"/>
</dbReference>
<dbReference type="InterPro" id="IPR006406">
    <property type="entry name" value="Nic_PRibTrfase"/>
</dbReference>
<dbReference type="Pfam" id="PF04095">
    <property type="entry name" value="NAPRTase"/>
    <property type="match status" value="1"/>
</dbReference>
<comment type="catalytic activity">
    <reaction evidence="7">
        <text>5-phospho-alpha-D-ribose 1-diphosphate + nicotinate + ATP + H2O = nicotinate beta-D-ribonucleotide + ADP + phosphate + diphosphate</text>
        <dbReference type="Rhea" id="RHEA:36163"/>
        <dbReference type="ChEBI" id="CHEBI:15377"/>
        <dbReference type="ChEBI" id="CHEBI:30616"/>
        <dbReference type="ChEBI" id="CHEBI:32544"/>
        <dbReference type="ChEBI" id="CHEBI:33019"/>
        <dbReference type="ChEBI" id="CHEBI:43474"/>
        <dbReference type="ChEBI" id="CHEBI:57502"/>
        <dbReference type="ChEBI" id="CHEBI:58017"/>
        <dbReference type="ChEBI" id="CHEBI:456216"/>
        <dbReference type="EC" id="6.3.4.21"/>
    </reaction>
</comment>
<organism evidence="10">
    <name type="scientific">Herpetomonas muscarum</name>
    <dbReference type="NCBI Taxonomy" id="5718"/>
    <lineage>
        <taxon>Eukaryota</taxon>
        <taxon>Discoba</taxon>
        <taxon>Euglenozoa</taxon>
        <taxon>Kinetoplastea</taxon>
        <taxon>Metakinetoplastina</taxon>
        <taxon>Trypanosomatida</taxon>
        <taxon>Trypanosomatidae</taxon>
        <taxon>Herpetomonas</taxon>
    </lineage>
</organism>
<dbReference type="UniPathway" id="UPA00253">
    <property type="reaction ID" value="UER00457"/>
</dbReference>
<keyword evidence="6" id="KW-0662">Pyridine nucleotide biosynthesis</keyword>
<feature type="domain" description="Nicotinate/nicotinamide phosphoribosyltransferase" evidence="8">
    <location>
        <begin position="187"/>
        <end position="415"/>
    </location>
</feature>
<keyword evidence="10" id="KW-0808">Transferase</keyword>
<dbReference type="Gene3D" id="3.20.140.10">
    <property type="entry name" value="nicotinate phosphoribosyltransferase"/>
    <property type="match status" value="1"/>
</dbReference>
<dbReference type="EMBL" id="KF160232">
    <property type="protein sequence ID" value="AGU68193.1"/>
    <property type="molecule type" value="Genomic_DNA"/>
</dbReference>
<dbReference type="HAMAP" id="MF_00570">
    <property type="entry name" value="NAPRTase"/>
    <property type="match status" value="1"/>
</dbReference>
<protein>
    <recommendedName>
        <fullName evidence="3">nicotinate phosphoribosyltransferase</fullName>
        <ecNumber evidence="3">6.3.4.21</ecNumber>
    </recommendedName>
</protein>
<comment type="pathway">
    <text evidence="1">Cofactor biosynthesis; NAD(+) biosynthesis; nicotinate D-ribonucleotide from nicotinate: step 1/1.</text>
</comment>
<evidence type="ECO:0000256" key="4">
    <source>
        <dbReference type="ARBA" id="ARBA00022553"/>
    </source>
</evidence>
<dbReference type="CDD" id="cd01401">
    <property type="entry name" value="PncB_like"/>
    <property type="match status" value="1"/>
</dbReference>
<reference evidence="10" key="1">
    <citation type="journal article" date="2013" name="PLoS ONE">
        <title>Biosynthesis of vitamins and cofactors in bacterium-harbouring trypanosomatids depends on the symbiotic association as revealed by genomic analyses.</title>
        <authorList>
            <person name="Klein C.C."/>
            <person name="Alves J.M."/>
            <person name="Serrano M.G."/>
            <person name="Buck G.A."/>
            <person name="Vasconcelos A.T."/>
            <person name="Sagot M.F."/>
            <person name="Teixeira M.M."/>
            <person name="Camargo E.P."/>
            <person name="Motta M.C."/>
        </authorList>
    </citation>
    <scope>NUCLEOTIDE SEQUENCE</scope>
    <source>
        <strain evidence="10">TCC001E</strain>
    </source>
</reference>
<dbReference type="InterPro" id="IPR036068">
    <property type="entry name" value="Nicotinate_pribotase-like_C"/>
</dbReference>
<dbReference type="EC" id="6.3.4.21" evidence="3"/>
<evidence type="ECO:0000259" key="8">
    <source>
        <dbReference type="Pfam" id="PF04095"/>
    </source>
</evidence>
<keyword evidence="5 10" id="KW-0436">Ligase</keyword>
<evidence type="ECO:0000256" key="1">
    <source>
        <dbReference type="ARBA" id="ARBA00004952"/>
    </source>
</evidence>
<keyword evidence="4" id="KW-0597">Phosphoprotein</keyword>
<dbReference type="GO" id="GO:0016757">
    <property type="term" value="F:glycosyltransferase activity"/>
    <property type="evidence" value="ECO:0007669"/>
    <property type="project" value="UniProtKB-KW"/>
</dbReference>
<dbReference type="SUPFAM" id="SSF51690">
    <property type="entry name" value="Nicotinate/Quinolinate PRTase C-terminal domain-like"/>
    <property type="match status" value="1"/>
</dbReference>
<dbReference type="GO" id="GO:0004516">
    <property type="term" value="F:nicotinate phosphoribosyltransferase activity"/>
    <property type="evidence" value="ECO:0007669"/>
    <property type="project" value="UniProtKB-EC"/>
</dbReference>
<dbReference type="PANTHER" id="PTHR11098:SF1">
    <property type="entry name" value="NICOTINATE PHOSPHORIBOSYLTRANSFERASE"/>
    <property type="match status" value="1"/>
</dbReference>
<evidence type="ECO:0000256" key="7">
    <source>
        <dbReference type="ARBA" id="ARBA00048668"/>
    </source>
</evidence>
<sequence length="442" mass="49675">MSTDFKPVITSFLDTDAYKLHMQQAVFHEYPQVAAAFEFNCRNHDDNLGIYAEEIRRQIDHLANVRLTEDEYAYLATLPHFKKDYLEYLRNYRYKPQQVTITAIPAVLPEGEVPSDPYGEGGAKLAITVDGPWLETILWEIPLLSITSEVAQRARHPDVGPEQAVAHLHEKLDALFAAHPAEELERFRVTDFGTRRRFSQAVQEAIVRALHADARFSPYLAGTSNYDIARRLGIPAVGTQAHEWFQAFQQLSAELRFSQKLALEMWLKEYPNSLGIALTDCITMDAFLNDFSLGLATRYAGLRQDSGDPVEWARKAITHYRVLGIDPKTKVLVFSDGLDLEKGATLYRTFKDETNIMCGIGTQLTCSMKGVRPMNIVVKMVRCQGRPVAKVSDSPGKSMCQDEAYVQHLMQVFNVQMSPISLSSPATQGSRMVRAKPAATVV</sequence>
<dbReference type="PANTHER" id="PTHR11098">
    <property type="entry name" value="NICOTINATE PHOSPHORIBOSYLTRANSFERASE"/>
    <property type="match status" value="1"/>
</dbReference>
<evidence type="ECO:0000313" key="10">
    <source>
        <dbReference type="EMBL" id="AGU68193.1"/>
    </source>
</evidence>
<evidence type="ECO:0000259" key="9">
    <source>
        <dbReference type="Pfam" id="PF17767"/>
    </source>
</evidence>
<keyword evidence="10" id="KW-0328">Glycosyltransferase</keyword>
<feature type="domain" description="Nicotinate phosphoribosyltransferase N-terminal" evidence="9">
    <location>
        <begin position="13"/>
        <end position="148"/>
    </location>
</feature>